<dbReference type="RefSeq" id="WP_150902070.1">
    <property type="nucleotide sequence ID" value="NZ_VTWT01000001.1"/>
</dbReference>
<proteinExistence type="predicted"/>
<evidence type="ECO:0000256" key="1">
    <source>
        <dbReference type="SAM" id="SignalP"/>
    </source>
</evidence>
<dbReference type="EMBL" id="VTWT01000001">
    <property type="protein sequence ID" value="KAA9345927.1"/>
    <property type="molecule type" value="Genomic_DNA"/>
</dbReference>
<gene>
    <name evidence="2" type="ORF">F0P94_02260</name>
</gene>
<protein>
    <submittedName>
        <fullName evidence="2">Uncharacterized protein</fullName>
    </submittedName>
</protein>
<sequence length="122" mass="13755">MKKLITSALFAFILISAQGAGLDEQVKTKAADMARRMANQIELNESEYIQVKTYLTEKLASEVMIRDMYSNDVEMMFRKLTEADNACNQKIESLLNTKQLENYLAIQKSLKAELPVIATSGE</sequence>
<organism evidence="2 3">
    <name type="scientific">Adhaeribacter soli</name>
    <dbReference type="NCBI Taxonomy" id="2607655"/>
    <lineage>
        <taxon>Bacteria</taxon>
        <taxon>Pseudomonadati</taxon>
        <taxon>Bacteroidota</taxon>
        <taxon>Cytophagia</taxon>
        <taxon>Cytophagales</taxon>
        <taxon>Hymenobacteraceae</taxon>
        <taxon>Adhaeribacter</taxon>
    </lineage>
</organism>
<dbReference type="AlphaFoldDB" id="A0A5N1J5C5"/>
<comment type="caution">
    <text evidence="2">The sequence shown here is derived from an EMBL/GenBank/DDBJ whole genome shotgun (WGS) entry which is preliminary data.</text>
</comment>
<accession>A0A5N1J5C5</accession>
<keyword evidence="3" id="KW-1185">Reference proteome</keyword>
<dbReference type="Proteomes" id="UP000326570">
    <property type="component" value="Unassembled WGS sequence"/>
</dbReference>
<feature type="signal peptide" evidence="1">
    <location>
        <begin position="1"/>
        <end position="19"/>
    </location>
</feature>
<reference evidence="2 3" key="1">
    <citation type="submission" date="2019-09" db="EMBL/GenBank/DDBJ databases">
        <title>Genome sequence of Adhaeribacter sp. M2.</title>
        <authorList>
            <person name="Srinivasan S."/>
        </authorList>
    </citation>
    <scope>NUCLEOTIDE SEQUENCE [LARGE SCALE GENOMIC DNA]</scope>
    <source>
        <strain evidence="2 3">M2</strain>
    </source>
</reference>
<evidence type="ECO:0000313" key="2">
    <source>
        <dbReference type="EMBL" id="KAA9345927.1"/>
    </source>
</evidence>
<feature type="chain" id="PRO_5025037538" evidence="1">
    <location>
        <begin position="20"/>
        <end position="122"/>
    </location>
</feature>
<keyword evidence="1" id="KW-0732">Signal</keyword>
<evidence type="ECO:0000313" key="3">
    <source>
        <dbReference type="Proteomes" id="UP000326570"/>
    </source>
</evidence>
<name>A0A5N1J5C5_9BACT</name>